<sequence>MNTPVEAWERYAAKASTRRAVNAAGASTWLNWTQHPDHGPDESILGEVRDKRVIELGCGAGANLAHLATLGAHCVGVDIVPGRVATATQTWGHLPNLEFVAADALEHLAAHPGHYDIVYSIFGAVWFTPPDTLLPLAWAALVPGGLLAFSHLPASGPPRADRVITKYDLTIDEWTATLSAHGFGRTTCEIIASPEAAADRRGTLLVRARRAS</sequence>
<keyword evidence="5" id="KW-1185">Reference proteome</keyword>
<name>A0A918GH88_9PSEU</name>
<reference evidence="4" key="2">
    <citation type="submission" date="2020-09" db="EMBL/GenBank/DDBJ databases">
        <authorList>
            <person name="Sun Q."/>
            <person name="Ohkuma M."/>
        </authorList>
    </citation>
    <scope>NUCLEOTIDE SEQUENCE</scope>
    <source>
        <strain evidence="4">JCM 3276</strain>
    </source>
</reference>
<dbReference type="InterPro" id="IPR029063">
    <property type="entry name" value="SAM-dependent_MTases_sf"/>
</dbReference>
<dbReference type="EMBL" id="BMRB01000002">
    <property type="protein sequence ID" value="GGS37078.1"/>
    <property type="molecule type" value="Genomic_DNA"/>
</dbReference>
<dbReference type="PANTHER" id="PTHR43861:SF1">
    <property type="entry name" value="TRANS-ACONITATE 2-METHYLTRANSFERASE"/>
    <property type="match status" value="1"/>
</dbReference>
<dbReference type="SUPFAM" id="SSF53335">
    <property type="entry name" value="S-adenosyl-L-methionine-dependent methyltransferases"/>
    <property type="match status" value="1"/>
</dbReference>
<dbReference type="Proteomes" id="UP000660680">
    <property type="component" value="Unassembled WGS sequence"/>
</dbReference>
<organism evidence="4 5">
    <name type="scientific">Actinokineospora fastidiosa</name>
    <dbReference type="NCBI Taxonomy" id="1816"/>
    <lineage>
        <taxon>Bacteria</taxon>
        <taxon>Bacillati</taxon>
        <taxon>Actinomycetota</taxon>
        <taxon>Actinomycetes</taxon>
        <taxon>Pseudonocardiales</taxon>
        <taxon>Pseudonocardiaceae</taxon>
        <taxon>Actinokineospora</taxon>
    </lineage>
</organism>
<accession>A0A918GH88</accession>
<dbReference type="CDD" id="cd02440">
    <property type="entry name" value="AdoMet_MTases"/>
    <property type="match status" value="1"/>
</dbReference>
<dbReference type="RefSeq" id="WP_189211424.1">
    <property type="nucleotide sequence ID" value="NZ_BMRB01000002.1"/>
</dbReference>
<protein>
    <recommendedName>
        <fullName evidence="3">Methyltransferase domain-containing protein</fullName>
    </recommendedName>
</protein>
<gene>
    <name evidence="4" type="ORF">GCM10010171_34920</name>
</gene>
<dbReference type="InterPro" id="IPR041698">
    <property type="entry name" value="Methyltransf_25"/>
</dbReference>
<evidence type="ECO:0000313" key="4">
    <source>
        <dbReference type="EMBL" id="GGS37078.1"/>
    </source>
</evidence>
<dbReference type="GO" id="GO:0032259">
    <property type="term" value="P:methylation"/>
    <property type="evidence" value="ECO:0007669"/>
    <property type="project" value="UniProtKB-KW"/>
</dbReference>
<reference evidence="4" key="1">
    <citation type="journal article" date="2014" name="Int. J. Syst. Evol. Microbiol.">
        <title>Complete genome sequence of Corynebacterium casei LMG S-19264T (=DSM 44701T), isolated from a smear-ripened cheese.</title>
        <authorList>
            <consortium name="US DOE Joint Genome Institute (JGI-PGF)"/>
            <person name="Walter F."/>
            <person name="Albersmeier A."/>
            <person name="Kalinowski J."/>
            <person name="Ruckert C."/>
        </authorList>
    </citation>
    <scope>NUCLEOTIDE SEQUENCE</scope>
    <source>
        <strain evidence="4">JCM 3276</strain>
    </source>
</reference>
<keyword evidence="2" id="KW-0808">Transferase</keyword>
<feature type="domain" description="Methyltransferase" evidence="3">
    <location>
        <begin position="53"/>
        <end position="145"/>
    </location>
</feature>
<comment type="caution">
    <text evidence="4">The sequence shown here is derived from an EMBL/GenBank/DDBJ whole genome shotgun (WGS) entry which is preliminary data.</text>
</comment>
<evidence type="ECO:0000256" key="2">
    <source>
        <dbReference type="ARBA" id="ARBA00022679"/>
    </source>
</evidence>
<dbReference type="PANTHER" id="PTHR43861">
    <property type="entry name" value="TRANS-ACONITATE 2-METHYLTRANSFERASE-RELATED"/>
    <property type="match status" value="1"/>
</dbReference>
<dbReference type="GO" id="GO:0008168">
    <property type="term" value="F:methyltransferase activity"/>
    <property type="evidence" value="ECO:0007669"/>
    <property type="project" value="UniProtKB-KW"/>
</dbReference>
<evidence type="ECO:0000259" key="3">
    <source>
        <dbReference type="Pfam" id="PF13649"/>
    </source>
</evidence>
<proteinExistence type="predicted"/>
<evidence type="ECO:0000256" key="1">
    <source>
        <dbReference type="ARBA" id="ARBA00022603"/>
    </source>
</evidence>
<evidence type="ECO:0000313" key="5">
    <source>
        <dbReference type="Proteomes" id="UP000660680"/>
    </source>
</evidence>
<dbReference type="Pfam" id="PF13649">
    <property type="entry name" value="Methyltransf_25"/>
    <property type="match status" value="1"/>
</dbReference>
<dbReference type="Gene3D" id="3.40.50.150">
    <property type="entry name" value="Vaccinia Virus protein VP39"/>
    <property type="match status" value="1"/>
</dbReference>
<dbReference type="AlphaFoldDB" id="A0A918GH88"/>
<keyword evidence="1" id="KW-0489">Methyltransferase</keyword>